<keyword evidence="3 5" id="KW-0690">Ribosome biogenesis</keyword>
<evidence type="ECO:0000256" key="3">
    <source>
        <dbReference type="ARBA" id="ARBA00022517"/>
    </source>
</evidence>
<evidence type="ECO:0000256" key="6">
    <source>
        <dbReference type="SAM" id="MobiDB-lite"/>
    </source>
</evidence>
<gene>
    <name evidence="7" type="ORF">KUTeg_014138</name>
</gene>
<comment type="similarity">
    <text evidence="1 5">Belongs to the NOP53 family.</text>
</comment>
<evidence type="ECO:0000256" key="5">
    <source>
        <dbReference type="PIRNR" id="PIRNR017302"/>
    </source>
</evidence>
<evidence type="ECO:0000313" key="8">
    <source>
        <dbReference type="Proteomes" id="UP001217089"/>
    </source>
</evidence>
<dbReference type="PIRSF" id="PIRSF017302">
    <property type="entry name" value="Gltscr2"/>
    <property type="match status" value="1"/>
</dbReference>
<feature type="region of interest" description="Disordered" evidence="6">
    <location>
        <begin position="67"/>
        <end position="87"/>
    </location>
</feature>
<dbReference type="InterPro" id="IPR011687">
    <property type="entry name" value="Nop53/GLTSCR2"/>
</dbReference>
<dbReference type="EMBL" id="JARBDR010000657">
    <property type="protein sequence ID" value="KAJ8309264.1"/>
    <property type="molecule type" value="Genomic_DNA"/>
</dbReference>
<sequence>MANNVRKNLKKNRISKNKKRSWKNIDIEDVEDFLEGERLQERTGGLVREKTDKQLFVVDKKKDLQLVEEDTDSSNKDNVKRQRREQKQLRCHANLLPDPNIKPARIKHNVRIDKLEKRPKAVVERIQSGKLTYTQIKAQQQRKKALNERKEQRRSKRQLPTADYDLWGAEDTNKNEDPHYMMVTKKKRVNVPKHYLKKPSEIAAVELPHPGASYNPAYDDHQELLEKAHNVEVNKVKEEQKIYNAVDAKMPKTDWDTIEEKLKTKVAAVKERERDIYRLKTIKKEILQDEKKKKEKALERQKRKAVGNTETRKLGKMKFEEPCLEIKLSDEIEGSLRLLKPEGSLFEDRFKSLQKRNIIEPRLRAKKQKHYAPKYFEKKSHRNVPEIVLTRKVSDYVFTLLNKLFK</sequence>
<evidence type="ECO:0000256" key="1">
    <source>
        <dbReference type="ARBA" id="ARBA00008838"/>
    </source>
</evidence>
<comment type="caution">
    <text evidence="7">The sequence shown here is derived from an EMBL/GenBank/DDBJ whole genome shotgun (WGS) entry which is preliminary data.</text>
</comment>
<protein>
    <recommendedName>
        <fullName evidence="2 5">Ribosome biogenesis protein NOP53</fullName>
    </recommendedName>
</protein>
<comment type="function">
    <text evidence="5">May play a role in ribosome biogenesis.</text>
</comment>
<proteinExistence type="inferred from homology"/>
<keyword evidence="8" id="KW-1185">Reference proteome</keyword>
<evidence type="ECO:0000256" key="2">
    <source>
        <dbReference type="ARBA" id="ARBA00018339"/>
    </source>
</evidence>
<keyword evidence="4 5" id="KW-0539">Nucleus</keyword>
<accession>A0ABQ9EVR5</accession>
<dbReference type="PANTHER" id="PTHR14211">
    <property type="entry name" value="GLIOMA SUPPRESSOR CANDIDATE REGION GENE 2"/>
    <property type="match status" value="1"/>
</dbReference>
<name>A0ABQ9EVR5_TEGGR</name>
<organism evidence="7 8">
    <name type="scientific">Tegillarca granosa</name>
    <name type="common">Malaysian cockle</name>
    <name type="synonym">Anadara granosa</name>
    <dbReference type="NCBI Taxonomy" id="220873"/>
    <lineage>
        <taxon>Eukaryota</taxon>
        <taxon>Metazoa</taxon>
        <taxon>Spiralia</taxon>
        <taxon>Lophotrochozoa</taxon>
        <taxon>Mollusca</taxon>
        <taxon>Bivalvia</taxon>
        <taxon>Autobranchia</taxon>
        <taxon>Pteriomorphia</taxon>
        <taxon>Arcoida</taxon>
        <taxon>Arcoidea</taxon>
        <taxon>Arcidae</taxon>
        <taxon>Tegillarca</taxon>
    </lineage>
</organism>
<dbReference type="PANTHER" id="PTHR14211:SF7">
    <property type="entry name" value="RIBOSOME BIOGENESIS PROTEIN NOP53"/>
    <property type="match status" value="1"/>
</dbReference>
<feature type="region of interest" description="Disordered" evidence="6">
    <location>
        <begin position="137"/>
        <end position="162"/>
    </location>
</feature>
<dbReference type="Proteomes" id="UP001217089">
    <property type="component" value="Unassembled WGS sequence"/>
</dbReference>
<dbReference type="Pfam" id="PF07767">
    <property type="entry name" value="Nop53"/>
    <property type="match status" value="2"/>
</dbReference>
<evidence type="ECO:0000313" key="7">
    <source>
        <dbReference type="EMBL" id="KAJ8309264.1"/>
    </source>
</evidence>
<reference evidence="7 8" key="1">
    <citation type="submission" date="2022-12" db="EMBL/GenBank/DDBJ databases">
        <title>Chromosome-level genome of Tegillarca granosa.</title>
        <authorList>
            <person name="Kim J."/>
        </authorList>
    </citation>
    <scope>NUCLEOTIDE SEQUENCE [LARGE SCALE GENOMIC DNA]</scope>
    <source>
        <strain evidence="7">Teg-2019</strain>
        <tissue evidence="7">Adductor muscle</tissue>
    </source>
</reference>
<feature type="compositionally biased region" description="Basic and acidic residues" evidence="6">
    <location>
        <begin position="73"/>
        <end position="87"/>
    </location>
</feature>
<evidence type="ECO:0000256" key="4">
    <source>
        <dbReference type="ARBA" id="ARBA00023242"/>
    </source>
</evidence>
<comment type="subcellular location">
    <subcellularLocation>
        <location evidence="5">Nucleus</location>
        <location evidence="5">Nucleolus</location>
    </subcellularLocation>
    <subcellularLocation>
        <location evidence="5">Nucleus</location>
        <location evidence="5">Nucleoplasm</location>
    </subcellularLocation>
</comment>